<name>W4LTG5_ENTF1</name>
<keyword evidence="13" id="KW-1185">Reference proteome</keyword>
<evidence type="ECO:0000256" key="4">
    <source>
        <dbReference type="ARBA" id="ARBA00022723"/>
    </source>
</evidence>
<comment type="similarity">
    <text evidence="10">Belongs to the peptidase M15 family.</text>
</comment>
<keyword evidence="3" id="KW-0645">Protease</keyword>
<evidence type="ECO:0000256" key="3">
    <source>
        <dbReference type="ARBA" id="ARBA00022670"/>
    </source>
</evidence>
<dbReference type="HOGENOM" id="CLU_080400_1_2_7"/>
<dbReference type="PANTHER" id="PTHR37425:SF1">
    <property type="entry name" value="OUTER MEMBRANE PROTEIN"/>
    <property type="match status" value="1"/>
</dbReference>
<keyword evidence="4" id="KW-0479">Metal-binding</keyword>
<dbReference type="EMBL" id="AZHW01000245">
    <property type="protein sequence ID" value="ETX01324.1"/>
    <property type="molecule type" value="Genomic_DNA"/>
</dbReference>
<evidence type="ECO:0000256" key="9">
    <source>
        <dbReference type="ARBA" id="ARBA00023316"/>
    </source>
</evidence>
<dbReference type="PATRIC" id="fig|1429438.4.peg.1666"/>
<comment type="cofactor">
    <cofactor evidence="1">
        <name>Zn(2+)</name>
        <dbReference type="ChEBI" id="CHEBI:29105"/>
    </cofactor>
</comment>
<dbReference type="Pfam" id="PF05951">
    <property type="entry name" value="Peptidase_M15_2"/>
    <property type="match status" value="1"/>
</dbReference>
<dbReference type="CDD" id="cd14844">
    <property type="entry name" value="Zn-DD-carboxypeptidase_like"/>
    <property type="match status" value="1"/>
</dbReference>
<keyword evidence="5" id="KW-0732">Signal</keyword>
<comment type="caution">
    <text evidence="12">The sequence shown here is derived from an EMBL/GenBank/DDBJ whole genome shotgun (WGS) entry which is preliminary data.</text>
</comment>
<proteinExistence type="inferred from homology"/>
<evidence type="ECO:0000256" key="2">
    <source>
        <dbReference type="ARBA" id="ARBA00004776"/>
    </source>
</evidence>
<dbReference type="Gene3D" id="3.30.1380.10">
    <property type="match status" value="1"/>
</dbReference>
<sequence length="204" mass="22897">MKDTVTPPLVSAAFSLSRRRACQLGLSALFTGLAPNIARAKSHQKRTPQPERFLDLYNTHTDERLKAVYWADGNYIPEVLSHMNQLLRDHRTDEVTSIAPALLDFLHAIGQRVEARYPFHIVSGYRSPATNASLRKRSKGVAKHSRHMYGQAIDFYLPGCDLAVVRRAAVKARRGGVGYYPRSNFIHVDTGRVRAWGASQSKRA</sequence>
<reference evidence="12 13" key="1">
    <citation type="journal article" date="2014" name="Nature">
        <title>An environmental bacterial taxon with a large and distinct metabolic repertoire.</title>
        <authorList>
            <person name="Wilson M.C."/>
            <person name="Mori T."/>
            <person name="Ruckert C."/>
            <person name="Uria A.R."/>
            <person name="Helf M.J."/>
            <person name="Takada K."/>
            <person name="Gernert C."/>
            <person name="Steffens U.A."/>
            <person name="Heycke N."/>
            <person name="Schmitt S."/>
            <person name="Rinke C."/>
            <person name="Helfrich E.J."/>
            <person name="Brachmann A.O."/>
            <person name="Gurgui C."/>
            <person name="Wakimoto T."/>
            <person name="Kracht M."/>
            <person name="Crusemann M."/>
            <person name="Hentschel U."/>
            <person name="Abe I."/>
            <person name="Matsunaga S."/>
            <person name="Kalinowski J."/>
            <person name="Takeyama H."/>
            <person name="Piel J."/>
        </authorList>
    </citation>
    <scope>NUCLEOTIDE SEQUENCE [LARGE SCALE GENOMIC DNA]</scope>
    <source>
        <strain evidence="13">TSY1</strain>
    </source>
</reference>
<dbReference type="Proteomes" id="UP000019141">
    <property type="component" value="Unassembled WGS sequence"/>
</dbReference>
<dbReference type="AlphaFoldDB" id="W4LTG5"/>
<keyword evidence="7" id="KW-0862">Zinc</keyword>
<evidence type="ECO:0000256" key="8">
    <source>
        <dbReference type="ARBA" id="ARBA00023049"/>
    </source>
</evidence>
<evidence type="ECO:0000256" key="5">
    <source>
        <dbReference type="ARBA" id="ARBA00022729"/>
    </source>
</evidence>
<protein>
    <recommendedName>
        <fullName evidence="11">Murein endopeptidase K</fullName>
    </recommendedName>
</protein>
<evidence type="ECO:0000256" key="6">
    <source>
        <dbReference type="ARBA" id="ARBA00022801"/>
    </source>
</evidence>
<evidence type="ECO:0000256" key="7">
    <source>
        <dbReference type="ARBA" id="ARBA00022833"/>
    </source>
</evidence>
<evidence type="ECO:0000256" key="10">
    <source>
        <dbReference type="ARBA" id="ARBA00093448"/>
    </source>
</evidence>
<dbReference type="SUPFAM" id="SSF55166">
    <property type="entry name" value="Hedgehog/DD-peptidase"/>
    <property type="match status" value="1"/>
</dbReference>
<keyword evidence="6" id="KW-0378">Hydrolase</keyword>
<dbReference type="InterPro" id="IPR010275">
    <property type="entry name" value="MepK"/>
</dbReference>
<dbReference type="GO" id="GO:0008237">
    <property type="term" value="F:metallopeptidase activity"/>
    <property type="evidence" value="ECO:0007669"/>
    <property type="project" value="UniProtKB-KW"/>
</dbReference>
<evidence type="ECO:0000313" key="12">
    <source>
        <dbReference type="EMBL" id="ETX01324.1"/>
    </source>
</evidence>
<evidence type="ECO:0000256" key="11">
    <source>
        <dbReference type="ARBA" id="ARBA00093666"/>
    </source>
</evidence>
<keyword evidence="9" id="KW-0961">Cell wall biogenesis/degradation</keyword>
<accession>W4LTG5</accession>
<dbReference type="PANTHER" id="PTHR37425">
    <property type="match status" value="1"/>
</dbReference>
<dbReference type="GO" id="GO:0071555">
    <property type="term" value="P:cell wall organization"/>
    <property type="evidence" value="ECO:0007669"/>
    <property type="project" value="UniProtKB-KW"/>
</dbReference>
<comment type="pathway">
    <text evidence="2">Cell wall biogenesis; cell wall polysaccharide biosynthesis.</text>
</comment>
<evidence type="ECO:0000313" key="13">
    <source>
        <dbReference type="Proteomes" id="UP000019141"/>
    </source>
</evidence>
<keyword evidence="8" id="KW-0482">Metalloprotease</keyword>
<dbReference type="GO" id="GO:0046872">
    <property type="term" value="F:metal ion binding"/>
    <property type="evidence" value="ECO:0007669"/>
    <property type="project" value="UniProtKB-KW"/>
</dbReference>
<evidence type="ECO:0000256" key="1">
    <source>
        <dbReference type="ARBA" id="ARBA00001947"/>
    </source>
</evidence>
<dbReference type="GO" id="GO:0006508">
    <property type="term" value="P:proteolysis"/>
    <property type="evidence" value="ECO:0007669"/>
    <property type="project" value="UniProtKB-KW"/>
</dbReference>
<gene>
    <name evidence="12" type="ORF">ETSY1_07785</name>
</gene>
<dbReference type="InterPro" id="IPR009045">
    <property type="entry name" value="Zn_M74/Hedgehog-like"/>
</dbReference>
<organism evidence="12 13">
    <name type="scientific">Entotheonella factor</name>
    <dbReference type="NCBI Taxonomy" id="1429438"/>
    <lineage>
        <taxon>Bacteria</taxon>
        <taxon>Pseudomonadati</taxon>
        <taxon>Nitrospinota/Tectimicrobiota group</taxon>
        <taxon>Candidatus Tectimicrobiota</taxon>
        <taxon>Candidatus Entotheonellia</taxon>
        <taxon>Candidatus Entotheonellales</taxon>
        <taxon>Candidatus Entotheonellaceae</taxon>
        <taxon>Candidatus Entotheonella</taxon>
    </lineage>
</organism>